<dbReference type="PANTHER" id="PTHR39080">
    <property type="entry name" value="50S RIBOSOMAL PROTEIN L28"/>
    <property type="match status" value="1"/>
</dbReference>
<comment type="similarity">
    <text evidence="1 5">Belongs to the bacterial ribosomal protein bL28 family.</text>
</comment>
<dbReference type="Pfam" id="PF00830">
    <property type="entry name" value="Ribosomal_L28"/>
    <property type="match status" value="1"/>
</dbReference>
<dbReference type="InterPro" id="IPR026569">
    <property type="entry name" value="Ribosomal_bL28"/>
</dbReference>
<evidence type="ECO:0000256" key="4">
    <source>
        <dbReference type="ARBA" id="ARBA00035174"/>
    </source>
</evidence>
<evidence type="ECO:0000256" key="3">
    <source>
        <dbReference type="ARBA" id="ARBA00023274"/>
    </source>
</evidence>
<name>A0AAU0UN16_9FIRM</name>
<keyword evidence="3 5" id="KW-0687">Ribonucleoprotein</keyword>
<reference evidence="6 7" key="1">
    <citation type="submission" date="2023-04" db="EMBL/GenBank/DDBJ databases">
        <authorList>
            <person name="Hsu D."/>
        </authorList>
    </citation>
    <scope>NUCLEOTIDE SEQUENCE [LARGE SCALE GENOMIC DNA]</scope>
    <source>
        <strain evidence="6 7">MK1</strain>
    </source>
</reference>
<evidence type="ECO:0000256" key="2">
    <source>
        <dbReference type="ARBA" id="ARBA00022980"/>
    </source>
</evidence>
<dbReference type="GO" id="GO:1990904">
    <property type="term" value="C:ribonucleoprotein complex"/>
    <property type="evidence" value="ECO:0007669"/>
    <property type="project" value="UniProtKB-KW"/>
</dbReference>
<gene>
    <name evidence="5 6" type="primary">rpmB</name>
    <name evidence="6" type="ORF">MFMK1_002004</name>
</gene>
<accession>A0AAU0UN16</accession>
<dbReference type="InterPro" id="IPR034704">
    <property type="entry name" value="Ribosomal_bL28/bL31-like_sf"/>
</dbReference>
<evidence type="ECO:0000256" key="5">
    <source>
        <dbReference type="HAMAP-Rule" id="MF_00373"/>
    </source>
</evidence>
<keyword evidence="2 5" id="KW-0689">Ribosomal protein</keyword>
<proteinExistence type="inferred from homology"/>
<dbReference type="InterPro" id="IPR050096">
    <property type="entry name" value="Bacterial_rp_bL28"/>
</dbReference>
<dbReference type="InterPro" id="IPR037147">
    <property type="entry name" value="Ribosomal_bL28_sf"/>
</dbReference>
<dbReference type="HAMAP" id="MF_00373">
    <property type="entry name" value="Ribosomal_bL28"/>
    <property type="match status" value="1"/>
</dbReference>
<evidence type="ECO:0000313" key="6">
    <source>
        <dbReference type="EMBL" id="WRO22179.1"/>
    </source>
</evidence>
<dbReference type="SUPFAM" id="SSF143800">
    <property type="entry name" value="L28p-like"/>
    <property type="match status" value="1"/>
</dbReference>
<dbReference type="InterPro" id="IPR001383">
    <property type="entry name" value="Ribosomal_bL28_bact-type"/>
</dbReference>
<dbReference type="Gene3D" id="2.30.170.40">
    <property type="entry name" value="Ribosomal protein L28/L24"/>
    <property type="match status" value="1"/>
</dbReference>
<protein>
    <recommendedName>
        <fullName evidence="4 5">Large ribosomal subunit protein bL28</fullName>
    </recommendedName>
</protein>
<dbReference type="Proteomes" id="UP001329915">
    <property type="component" value="Chromosome"/>
</dbReference>
<dbReference type="GO" id="GO:0006412">
    <property type="term" value="P:translation"/>
    <property type="evidence" value="ECO:0007669"/>
    <property type="project" value="UniProtKB-UniRule"/>
</dbReference>
<dbReference type="NCBIfam" id="TIGR00009">
    <property type="entry name" value="L28"/>
    <property type="match status" value="1"/>
</dbReference>
<dbReference type="GO" id="GO:0003735">
    <property type="term" value="F:structural constituent of ribosome"/>
    <property type="evidence" value="ECO:0007669"/>
    <property type="project" value="InterPro"/>
</dbReference>
<sequence>MAKCEVCGKGIATGNKVSHSNIKTKRTWSPNLQRVKAMVDGSPKKVHVCTRCLRSGKVERAI</sequence>
<dbReference type="EMBL" id="CP121694">
    <property type="protein sequence ID" value="WRO22179.1"/>
    <property type="molecule type" value="Genomic_DNA"/>
</dbReference>
<dbReference type="AlphaFoldDB" id="A0AAU0UN16"/>
<dbReference type="PANTHER" id="PTHR39080:SF1">
    <property type="entry name" value="LARGE RIBOSOMAL SUBUNIT PROTEIN BL28A"/>
    <property type="match status" value="1"/>
</dbReference>
<dbReference type="KEGG" id="dbc:MFMK1_002004"/>
<evidence type="ECO:0000313" key="7">
    <source>
        <dbReference type="Proteomes" id="UP001329915"/>
    </source>
</evidence>
<dbReference type="GO" id="GO:0005840">
    <property type="term" value="C:ribosome"/>
    <property type="evidence" value="ECO:0007669"/>
    <property type="project" value="UniProtKB-KW"/>
</dbReference>
<keyword evidence="7" id="KW-1185">Reference proteome</keyword>
<organism evidence="6 7">
    <name type="scientific">Metallumcola ferriviriculae</name>
    <dbReference type="NCBI Taxonomy" id="3039180"/>
    <lineage>
        <taxon>Bacteria</taxon>
        <taxon>Bacillati</taxon>
        <taxon>Bacillota</taxon>
        <taxon>Clostridia</taxon>
        <taxon>Neomoorellales</taxon>
        <taxon>Desulfitibacteraceae</taxon>
        <taxon>Metallumcola</taxon>
    </lineage>
</organism>
<evidence type="ECO:0000256" key="1">
    <source>
        <dbReference type="ARBA" id="ARBA00008760"/>
    </source>
</evidence>
<dbReference type="RefSeq" id="WP_366921599.1">
    <property type="nucleotide sequence ID" value="NZ_CP121694.1"/>
</dbReference>